<reference evidence="2 3" key="1">
    <citation type="journal article" date="2014" name="Agronomy (Basel)">
        <title>A Draft Genome Sequence for Ensete ventricosum, the Drought-Tolerant Tree Against Hunger.</title>
        <authorList>
            <person name="Harrison J."/>
            <person name="Moore K.A."/>
            <person name="Paszkiewicz K."/>
            <person name="Jones T."/>
            <person name="Grant M."/>
            <person name="Ambacheew D."/>
            <person name="Muzemil S."/>
            <person name="Studholme D.J."/>
        </authorList>
    </citation>
    <scope>NUCLEOTIDE SEQUENCE [LARGE SCALE GENOMIC DNA]</scope>
</reference>
<dbReference type="Proteomes" id="UP000287651">
    <property type="component" value="Unassembled WGS sequence"/>
</dbReference>
<sequence>MGKDMRTGFVKCLTLSKRKCLKYDERCERGAIPERFHDMREKRCEINVYDDAPGSAVRRDLLCGTRRSAGQRPWSPALERSGARIPEP</sequence>
<gene>
    <name evidence="2" type="ORF">B296_00024886</name>
</gene>
<evidence type="ECO:0000313" key="3">
    <source>
        <dbReference type="Proteomes" id="UP000287651"/>
    </source>
</evidence>
<accession>A0A426ZKW8</accession>
<feature type="region of interest" description="Disordered" evidence="1">
    <location>
        <begin position="67"/>
        <end position="88"/>
    </location>
</feature>
<comment type="caution">
    <text evidence="2">The sequence shown here is derived from an EMBL/GenBank/DDBJ whole genome shotgun (WGS) entry which is preliminary data.</text>
</comment>
<name>A0A426ZKW8_ENSVE</name>
<evidence type="ECO:0000313" key="2">
    <source>
        <dbReference type="EMBL" id="RRT64628.1"/>
    </source>
</evidence>
<dbReference type="EMBL" id="AMZH03006121">
    <property type="protein sequence ID" value="RRT64628.1"/>
    <property type="molecule type" value="Genomic_DNA"/>
</dbReference>
<protein>
    <submittedName>
        <fullName evidence="2">Uncharacterized protein</fullName>
    </submittedName>
</protein>
<proteinExistence type="predicted"/>
<organism evidence="2 3">
    <name type="scientific">Ensete ventricosum</name>
    <name type="common">Abyssinian banana</name>
    <name type="synonym">Musa ensete</name>
    <dbReference type="NCBI Taxonomy" id="4639"/>
    <lineage>
        <taxon>Eukaryota</taxon>
        <taxon>Viridiplantae</taxon>
        <taxon>Streptophyta</taxon>
        <taxon>Embryophyta</taxon>
        <taxon>Tracheophyta</taxon>
        <taxon>Spermatophyta</taxon>
        <taxon>Magnoliopsida</taxon>
        <taxon>Liliopsida</taxon>
        <taxon>Zingiberales</taxon>
        <taxon>Musaceae</taxon>
        <taxon>Ensete</taxon>
    </lineage>
</organism>
<dbReference type="AlphaFoldDB" id="A0A426ZKW8"/>
<evidence type="ECO:0000256" key="1">
    <source>
        <dbReference type="SAM" id="MobiDB-lite"/>
    </source>
</evidence>